<sequence>MALPKPLKYQSHIDSQGPDDSPPRPLQLSIPPCIRSPRHPLHPPPVEQPLRIQIEGPLFSIQKLLPGVTWSPDAIFPIFPQPSGPLLAKLTYRALYGRDPSTGIPQDMVVRDEYLGWITNPEPLNEIDYYGVTFDHLVAPGDADPEVLQINIIEMEHDGGEYARSSLPFDVNPADYMGKSVLAVPRCCQRRKGTQDRGRVNDAVMERDAEATKMRWTAIMPLPSHEH</sequence>
<reference evidence="2 3" key="1">
    <citation type="journal article" date="2024" name="Microbiol. Resour. Announc.">
        <title>Genome annotations for the ascomycete fungi Trichoderma harzianum, Trichoderma aggressivum, and Purpureocillium lilacinum.</title>
        <authorList>
            <person name="Beijen E.P.W."/>
            <person name="Ohm R.A."/>
        </authorList>
    </citation>
    <scope>NUCLEOTIDE SEQUENCE [LARGE SCALE GENOMIC DNA]</scope>
    <source>
        <strain evidence="2 3">CBS 150709</strain>
    </source>
</reference>
<dbReference type="Proteomes" id="UP001287286">
    <property type="component" value="Unassembled WGS sequence"/>
</dbReference>
<proteinExistence type="predicted"/>
<dbReference type="EMBL" id="JAWRVI010000022">
    <property type="protein sequence ID" value="KAK4088942.1"/>
    <property type="molecule type" value="Genomic_DNA"/>
</dbReference>
<evidence type="ECO:0000313" key="2">
    <source>
        <dbReference type="EMBL" id="KAK4088942.1"/>
    </source>
</evidence>
<accession>A0ABR0BY39</accession>
<protein>
    <submittedName>
        <fullName evidence="2">Uncharacterized protein</fullName>
    </submittedName>
</protein>
<evidence type="ECO:0000313" key="3">
    <source>
        <dbReference type="Proteomes" id="UP001287286"/>
    </source>
</evidence>
<keyword evidence="3" id="KW-1185">Reference proteome</keyword>
<gene>
    <name evidence="2" type="ORF">Purlil1_6795</name>
</gene>
<evidence type="ECO:0000256" key="1">
    <source>
        <dbReference type="SAM" id="MobiDB-lite"/>
    </source>
</evidence>
<organism evidence="2 3">
    <name type="scientific">Purpureocillium lilacinum</name>
    <name type="common">Paecilomyces lilacinus</name>
    <dbReference type="NCBI Taxonomy" id="33203"/>
    <lineage>
        <taxon>Eukaryota</taxon>
        <taxon>Fungi</taxon>
        <taxon>Dikarya</taxon>
        <taxon>Ascomycota</taxon>
        <taxon>Pezizomycotina</taxon>
        <taxon>Sordariomycetes</taxon>
        <taxon>Hypocreomycetidae</taxon>
        <taxon>Hypocreales</taxon>
        <taxon>Ophiocordycipitaceae</taxon>
        <taxon>Purpureocillium</taxon>
    </lineage>
</organism>
<comment type="caution">
    <text evidence="2">The sequence shown here is derived from an EMBL/GenBank/DDBJ whole genome shotgun (WGS) entry which is preliminary data.</text>
</comment>
<name>A0ABR0BY39_PURLI</name>
<feature type="region of interest" description="Disordered" evidence="1">
    <location>
        <begin position="1"/>
        <end position="28"/>
    </location>
</feature>